<evidence type="ECO:0000259" key="1">
    <source>
        <dbReference type="PROSITE" id="PS50042"/>
    </source>
</evidence>
<dbReference type="SUPFAM" id="SSF48097">
    <property type="entry name" value="Regulator of G-protein signaling, RGS"/>
    <property type="match status" value="1"/>
</dbReference>
<proteinExistence type="predicted"/>
<dbReference type="SUPFAM" id="SSF51206">
    <property type="entry name" value="cAMP-binding domain-like"/>
    <property type="match status" value="2"/>
</dbReference>
<dbReference type="InterPro" id="IPR044926">
    <property type="entry name" value="RGS_subdomain_2"/>
</dbReference>
<comment type="caution">
    <text evidence="3">The sequence shown here is derived from an EMBL/GenBank/DDBJ whole genome shotgun (WGS) entry which is preliminary data.</text>
</comment>
<accession>A0ABP0N5R0</accession>
<dbReference type="Gene3D" id="2.60.120.10">
    <property type="entry name" value="Jelly Rolls"/>
    <property type="match status" value="2"/>
</dbReference>
<sequence>MGCMASVEQGGALANGGGAEALDERVGMLRDFIIFGGVLTPVLQKAAAAVELVRVGKNTVVVDGEASNDSVYFLVQGRVALTTKNENGFMVELAQLQKNSLAFVEALTDGEHETNVTMSTMEDCVFMTLSHANAAVWKEEATAMYKRLEIMAEERKLARSTLEGIELFKQMSKSKQHMLLELCEPRTFEKHAKVLERGQREPKSFFVIASGKVDVYVDTRKVRTIEAGEYFGEVSIINDDAHSATIVVSHESDLVALELTRADFLRVFTGEQLVLAEISLRVLGAQARLQDVLNVKIGRGYFSDFIRKEFAVENIDFWLAVQELEKIDAKTKKSVVESLGIDPADIKARKAAMLKEHTDAIYEKYIAADAADQINVGAAMLSDLQKKIQAGEYSFDLFSEAKKEVYNMMSRDTYVRFKDSAEFSELLSEIGAYGYSPNRK</sequence>
<feature type="domain" description="Cyclic nucleotide-binding" evidence="1">
    <location>
        <begin position="167"/>
        <end position="268"/>
    </location>
</feature>
<dbReference type="PANTHER" id="PTHR10845">
    <property type="entry name" value="REGULATOR OF G PROTEIN SIGNALING"/>
    <property type="match status" value="1"/>
</dbReference>
<dbReference type="InterPro" id="IPR000595">
    <property type="entry name" value="cNMP-bd_dom"/>
</dbReference>
<dbReference type="InterPro" id="IPR018490">
    <property type="entry name" value="cNMP-bd_dom_sf"/>
</dbReference>
<dbReference type="CDD" id="cd00038">
    <property type="entry name" value="CAP_ED"/>
    <property type="match status" value="2"/>
</dbReference>
<evidence type="ECO:0000313" key="4">
    <source>
        <dbReference type="Proteomes" id="UP001642464"/>
    </source>
</evidence>
<name>A0ABP0N5R0_9DINO</name>
<dbReference type="PROSITE" id="PS50042">
    <property type="entry name" value="CNMP_BINDING_3"/>
    <property type="match status" value="1"/>
</dbReference>
<dbReference type="PROSITE" id="PS50132">
    <property type="entry name" value="RGS"/>
    <property type="match status" value="1"/>
</dbReference>
<dbReference type="PANTHER" id="PTHR10845:SF192">
    <property type="entry name" value="DOUBLE HIT, ISOFORM B"/>
    <property type="match status" value="1"/>
</dbReference>
<dbReference type="InterPro" id="IPR016137">
    <property type="entry name" value="RGS"/>
</dbReference>
<dbReference type="InterPro" id="IPR014710">
    <property type="entry name" value="RmlC-like_jellyroll"/>
</dbReference>
<evidence type="ECO:0000259" key="2">
    <source>
        <dbReference type="PROSITE" id="PS50132"/>
    </source>
</evidence>
<dbReference type="SMART" id="SM00100">
    <property type="entry name" value="cNMP"/>
    <property type="match status" value="2"/>
</dbReference>
<keyword evidence="4" id="KW-1185">Reference proteome</keyword>
<dbReference type="InterPro" id="IPR036305">
    <property type="entry name" value="RGS_sf"/>
</dbReference>
<feature type="domain" description="RGS" evidence="2">
    <location>
        <begin position="288"/>
        <end position="427"/>
    </location>
</feature>
<dbReference type="SMART" id="SM00315">
    <property type="entry name" value="RGS"/>
    <property type="match status" value="1"/>
</dbReference>
<gene>
    <name evidence="3" type="ORF">SCF082_LOCUS31079</name>
</gene>
<dbReference type="PRINTS" id="PR01301">
    <property type="entry name" value="RGSPROTEIN"/>
</dbReference>
<dbReference type="Pfam" id="PF00027">
    <property type="entry name" value="cNMP_binding"/>
    <property type="match status" value="1"/>
</dbReference>
<protein>
    <submittedName>
        <fullName evidence="3">Regulator of G-protein signaling 1 (RGS1)</fullName>
    </submittedName>
</protein>
<dbReference type="EMBL" id="CAXAMM010026105">
    <property type="protein sequence ID" value="CAK9058219.1"/>
    <property type="molecule type" value="Genomic_DNA"/>
</dbReference>
<dbReference type="Pfam" id="PF00615">
    <property type="entry name" value="RGS"/>
    <property type="match status" value="1"/>
</dbReference>
<dbReference type="CDD" id="cd07440">
    <property type="entry name" value="RGS"/>
    <property type="match status" value="1"/>
</dbReference>
<dbReference type="Gene3D" id="1.10.167.10">
    <property type="entry name" value="Regulator of G-protein Signalling 4, domain 2"/>
    <property type="match status" value="1"/>
</dbReference>
<dbReference type="Proteomes" id="UP001642464">
    <property type="component" value="Unassembled WGS sequence"/>
</dbReference>
<reference evidence="3 4" key="1">
    <citation type="submission" date="2024-02" db="EMBL/GenBank/DDBJ databases">
        <authorList>
            <person name="Chen Y."/>
            <person name="Shah S."/>
            <person name="Dougan E. K."/>
            <person name="Thang M."/>
            <person name="Chan C."/>
        </authorList>
    </citation>
    <scope>NUCLEOTIDE SEQUENCE [LARGE SCALE GENOMIC DNA]</scope>
</reference>
<organism evidence="3 4">
    <name type="scientific">Durusdinium trenchii</name>
    <dbReference type="NCBI Taxonomy" id="1381693"/>
    <lineage>
        <taxon>Eukaryota</taxon>
        <taxon>Sar</taxon>
        <taxon>Alveolata</taxon>
        <taxon>Dinophyceae</taxon>
        <taxon>Suessiales</taxon>
        <taxon>Symbiodiniaceae</taxon>
        <taxon>Durusdinium</taxon>
    </lineage>
</organism>
<evidence type="ECO:0000313" key="3">
    <source>
        <dbReference type="EMBL" id="CAK9058219.1"/>
    </source>
</evidence>